<dbReference type="InterPro" id="IPR046357">
    <property type="entry name" value="PPIase_dom_sf"/>
</dbReference>
<keyword evidence="10" id="KW-1185">Reference proteome</keyword>
<dbReference type="GO" id="GO:0043165">
    <property type="term" value="P:Gram-negative-bacterium-type cell outer membrane assembly"/>
    <property type="evidence" value="ECO:0007669"/>
    <property type="project" value="InterPro"/>
</dbReference>
<keyword evidence="6 7" id="KW-0413">Isomerase</keyword>
<dbReference type="SUPFAM" id="SSF109998">
    <property type="entry name" value="Triger factor/SurA peptide-binding domain-like"/>
    <property type="match status" value="1"/>
</dbReference>
<dbReference type="PANTHER" id="PTHR47637">
    <property type="entry name" value="CHAPERONE SURA"/>
    <property type="match status" value="1"/>
</dbReference>
<comment type="subcellular location">
    <subcellularLocation>
        <location evidence="7">Periplasm</location>
    </subcellularLocation>
    <text evidence="7">Is capable of associating with the outer membrane.</text>
</comment>
<evidence type="ECO:0000256" key="6">
    <source>
        <dbReference type="ARBA" id="ARBA00023235"/>
    </source>
</evidence>
<dbReference type="SUPFAM" id="SSF54534">
    <property type="entry name" value="FKBP-like"/>
    <property type="match status" value="2"/>
</dbReference>
<evidence type="ECO:0000259" key="8">
    <source>
        <dbReference type="PROSITE" id="PS50198"/>
    </source>
</evidence>
<protein>
    <recommendedName>
        <fullName evidence="7">Chaperone SurA</fullName>
    </recommendedName>
    <alternativeName>
        <fullName evidence="7">Peptidyl-prolyl cis-trans isomerase SurA</fullName>
        <shortName evidence="7">PPIase SurA</shortName>
        <ecNumber evidence="7">5.2.1.8</ecNumber>
    </alternativeName>
    <alternativeName>
        <fullName evidence="7">Rotamase SurA</fullName>
    </alternativeName>
</protein>
<dbReference type="RefSeq" id="WP_311363113.1">
    <property type="nucleotide sequence ID" value="NZ_JAVRIE010000010.1"/>
</dbReference>
<dbReference type="EMBL" id="JAVRIE010000010">
    <property type="protein sequence ID" value="MDT0584325.1"/>
    <property type="molecule type" value="Genomic_DNA"/>
</dbReference>
<evidence type="ECO:0000256" key="5">
    <source>
        <dbReference type="ARBA" id="ARBA00023186"/>
    </source>
</evidence>
<dbReference type="Gene3D" id="1.10.4030.10">
    <property type="entry name" value="Porin chaperone SurA, peptide-binding domain"/>
    <property type="match status" value="1"/>
</dbReference>
<dbReference type="Gene3D" id="3.10.50.40">
    <property type="match status" value="2"/>
</dbReference>
<gene>
    <name evidence="7 9" type="primary">surA</name>
    <name evidence="9" type="ORF">RM544_17380</name>
</gene>
<dbReference type="InterPro" id="IPR023058">
    <property type="entry name" value="PPIase_PpiC_CS"/>
</dbReference>
<keyword evidence="3 7" id="KW-0574">Periplasm</keyword>
<sequence length="438" mass="49221" precursor="true">MTRENMKYNVLKAGLISATLMFSMVSHAAVQSLDKVSVIVDQGVILESEIVELVDGVKQGAIAQGQALPSDRALRTQAIERLILKNLQMQMADRMGIQISDPQLDQTIENIAQRDNIDINELRRRVEADGMTYENYREKVREELITGEVTRANVRRRIYITPQEIATLVDLINQQGAEQAEYRLGHILIALPSSATEEEITKARDTADRVVELLNNGSDFTKLAIASSSGPKALEGGDLGWMNVNSMPTLFAEAVNGEKKDALIGPLRSGAGFHILKIVDSRGVELVEVEEVNARHILIKPSIILSDQKAEQMLLKFKADLIEGEADFAKLAKEHSEDPGSALKGGVLGWNDPSIYVPEFKEALSRLEKDEFSEPIRTTHGWHLIQLIDRRMDDATEKRKEDRAYQLLFNRKFSEETDTWLREMRDAAYIELLDKKDL</sequence>
<dbReference type="InterPro" id="IPR023034">
    <property type="entry name" value="PPIase_SurA"/>
</dbReference>
<evidence type="ECO:0000313" key="10">
    <source>
        <dbReference type="Proteomes" id="UP001249020"/>
    </source>
</evidence>
<dbReference type="EC" id="5.2.1.8" evidence="7"/>
<proteinExistence type="inferred from homology"/>
<feature type="signal peptide" evidence="7">
    <location>
        <begin position="1"/>
        <end position="28"/>
    </location>
</feature>
<evidence type="ECO:0000313" key="9">
    <source>
        <dbReference type="EMBL" id="MDT0584325.1"/>
    </source>
</evidence>
<dbReference type="NCBIfam" id="NF008038">
    <property type="entry name" value="PRK10770.1"/>
    <property type="match status" value="1"/>
</dbReference>
<dbReference type="PROSITE" id="PS50198">
    <property type="entry name" value="PPIC_PPIASE_2"/>
    <property type="match status" value="2"/>
</dbReference>
<dbReference type="PROSITE" id="PS01096">
    <property type="entry name" value="PPIC_PPIASE_1"/>
    <property type="match status" value="1"/>
</dbReference>
<dbReference type="AlphaFoldDB" id="A0AAW8R908"/>
<feature type="chain" id="PRO_5043071869" description="Chaperone SurA" evidence="7">
    <location>
        <begin position="29"/>
        <end position="438"/>
    </location>
</feature>
<dbReference type="HAMAP" id="MF_01183">
    <property type="entry name" value="Chaperone_SurA"/>
    <property type="match status" value="1"/>
</dbReference>
<dbReference type="InterPro" id="IPR027304">
    <property type="entry name" value="Trigger_fact/SurA_dom_sf"/>
</dbReference>
<comment type="catalytic activity">
    <reaction evidence="7">
        <text>[protein]-peptidylproline (omega=180) = [protein]-peptidylproline (omega=0)</text>
        <dbReference type="Rhea" id="RHEA:16237"/>
        <dbReference type="Rhea" id="RHEA-COMP:10747"/>
        <dbReference type="Rhea" id="RHEA-COMP:10748"/>
        <dbReference type="ChEBI" id="CHEBI:83833"/>
        <dbReference type="ChEBI" id="CHEBI:83834"/>
        <dbReference type="EC" id="5.2.1.8"/>
    </reaction>
</comment>
<feature type="domain" description="PpiC" evidence="8">
    <location>
        <begin position="179"/>
        <end position="280"/>
    </location>
</feature>
<comment type="caution">
    <text evidence="9">The sequence shown here is derived from an EMBL/GenBank/DDBJ whole genome shotgun (WGS) entry which is preliminary data.</text>
</comment>
<organism evidence="9 10">
    <name type="scientific">Brumicola blandensis</name>
    <dbReference type="NCBI Taxonomy" id="3075611"/>
    <lineage>
        <taxon>Bacteria</taxon>
        <taxon>Pseudomonadati</taxon>
        <taxon>Pseudomonadota</taxon>
        <taxon>Gammaproteobacteria</taxon>
        <taxon>Alteromonadales</taxon>
        <taxon>Alteromonadaceae</taxon>
        <taxon>Brumicola</taxon>
    </lineage>
</organism>
<dbReference type="InterPro" id="IPR015391">
    <property type="entry name" value="SurA_N"/>
</dbReference>
<dbReference type="GO" id="GO:0042277">
    <property type="term" value="F:peptide binding"/>
    <property type="evidence" value="ECO:0007669"/>
    <property type="project" value="InterPro"/>
</dbReference>
<name>A0AAW8R908_9ALTE</name>
<dbReference type="InterPro" id="IPR050280">
    <property type="entry name" value="OMP_Chaperone_SurA"/>
</dbReference>
<evidence type="ECO:0000256" key="1">
    <source>
        <dbReference type="ARBA" id="ARBA00022729"/>
    </source>
</evidence>
<reference evidence="9 10" key="1">
    <citation type="submission" date="2023-09" db="EMBL/GenBank/DDBJ databases">
        <authorList>
            <person name="Rey-Velasco X."/>
        </authorList>
    </citation>
    <scope>NUCLEOTIDE SEQUENCE [LARGE SCALE GENOMIC DNA]</scope>
    <source>
        <strain evidence="9 10">W409</strain>
    </source>
</reference>
<dbReference type="InterPro" id="IPR000297">
    <property type="entry name" value="PPIase_PpiC"/>
</dbReference>
<dbReference type="Pfam" id="PF00639">
    <property type="entry name" value="Rotamase"/>
    <property type="match status" value="2"/>
</dbReference>
<comment type="function">
    <text evidence="7">Chaperone involved in the correct folding and assembly of outer membrane proteins. Recognizes specific patterns of aromatic residues and the orientation of their side chains, which are found more frequently in integral outer membrane proteins. May act in both early periplasmic and late outer membrane-associated steps of protein maturation.</text>
</comment>
<dbReference type="GO" id="GO:0050821">
    <property type="term" value="P:protein stabilization"/>
    <property type="evidence" value="ECO:0007669"/>
    <property type="project" value="InterPro"/>
</dbReference>
<accession>A0AAW8R908</accession>
<dbReference type="Proteomes" id="UP001249020">
    <property type="component" value="Unassembled WGS sequence"/>
</dbReference>
<evidence type="ECO:0000256" key="2">
    <source>
        <dbReference type="ARBA" id="ARBA00022737"/>
    </source>
</evidence>
<evidence type="ECO:0000256" key="7">
    <source>
        <dbReference type="HAMAP-Rule" id="MF_01183"/>
    </source>
</evidence>
<dbReference type="GO" id="GO:0003755">
    <property type="term" value="F:peptidyl-prolyl cis-trans isomerase activity"/>
    <property type="evidence" value="ECO:0007669"/>
    <property type="project" value="UniProtKB-UniRule"/>
</dbReference>
<dbReference type="GO" id="GO:0051082">
    <property type="term" value="F:unfolded protein binding"/>
    <property type="evidence" value="ECO:0007669"/>
    <property type="project" value="UniProtKB-UniRule"/>
</dbReference>
<keyword evidence="1 7" id="KW-0732">Signal</keyword>
<keyword evidence="5 7" id="KW-0143">Chaperone</keyword>
<evidence type="ECO:0000256" key="4">
    <source>
        <dbReference type="ARBA" id="ARBA00023110"/>
    </source>
</evidence>
<evidence type="ECO:0000256" key="3">
    <source>
        <dbReference type="ARBA" id="ARBA00022764"/>
    </source>
</evidence>
<dbReference type="PANTHER" id="PTHR47637:SF1">
    <property type="entry name" value="CHAPERONE SURA"/>
    <property type="match status" value="1"/>
</dbReference>
<dbReference type="Pfam" id="PF09312">
    <property type="entry name" value="SurA_N"/>
    <property type="match status" value="1"/>
</dbReference>
<dbReference type="GO" id="GO:0006457">
    <property type="term" value="P:protein folding"/>
    <property type="evidence" value="ECO:0007669"/>
    <property type="project" value="UniProtKB-UniRule"/>
</dbReference>
<keyword evidence="4 7" id="KW-0697">Rotamase</keyword>
<comment type="domain">
    <text evidence="7">The PPIase activity resides only in the second parvulin domain. The N-terminal region and the C-terminal tail are necessary and sufficient for the chaperone activity of SurA. The PPIase activity is dispensable for SurA to function as a chaperone. The N-terminal region and the C-terminal tail are also required for porin recognition.</text>
</comment>
<feature type="domain" description="PpiC" evidence="8">
    <location>
        <begin position="289"/>
        <end position="389"/>
    </location>
</feature>
<dbReference type="GO" id="GO:0030288">
    <property type="term" value="C:outer membrane-bounded periplasmic space"/>
    <property type="evidence" value="ECO:0007669"/>
    <property type="project" value="InterPro"/>
</dbReference>
<keyword evidence="2 7" id="KW-0677">Repeat</keyword>